<dbReference type="Proteomes" id="UP000275436">
    <property type="component" value="Unassembled WGS sequence"/>
</dbReference>
<evidence type="ECO:0000313" key="1">
    <source>
        <dbReference type="EMBL" id="RNJ42691.1"/>
    </source>
</evidence>
<dbReference type="AlphaFoldDB" id="A0A3M9X4A3"/>
<organism evidence="1 2">
    <name type="scientific">Mesorhizobium japonicum</name>
    <dbReference type="NCBI Taxonomy" id="2066070"/>
    <lineage>
        <taxon>Bacteria</taxon>
        <taxon>Pseudomonadati</taxon>
        <taxon>Pseudomonadota</taxon>
        <taxon>Alphaproteobacteria</taxon>
        <taxon>Hyphomicrobiales</taxon>
        <taxon>Phyllobacteriaceae</taxon>
        <taxon>Mesorhizobium</taxon>
    </lineage>
</organism>
<accession>A0A3M9X4A3</accession>
<evidence type="ECO:0000313" key="2">
    <source>
        <dbReference type="Proteomes" id="UP000275436"/>
    </source>
</evidence>
<name>A0A3M9X4A3_9HYPH</name>
<sequence length="87" mass="9511">MWVVETPEGKIPAIECSSDLAELTTKTKVDNEGDDTHAAFLEITTKTEANTEADDQKLLAGAFLELTTKTHAQLESDDTNPQGYGLW</sequence>
<reference evidence="1 2" key="1">
    <citation type="journal article" date="2018" name="Mol. Plant Microbe Interact.">
        <title>Taxonomically Different Co-Microsymbionts of a Relict Legume, Oxytropis popoviana, Have Complementary Sets of Symbiotic Genes and Together Increase the Efficiency of Plant Nodulation.</title>
        <authorList>
            <person name="Safronova V."/>
            <person name="Belimov A."/>
            <person name="Sazanova A."/>
            <person name="Chirak E."/>
            <person name="Verkhozina A."/>
            <person name="Kuznetsova I."/>
            <person name="Andronov E."/>
            <person name="Puhalsky J."/>
            <person name="Tikhonovich I."/>
        </authorList>
    </citation>
    <scope>NUCLEOTIDE SEQUENCE [LARGE SCALE GENOMIC DNA]</scope>
    <source>
        <strain evidence="1 2">Opo-235</strain>
    </source>
</reference>
<protein>
    <submittedName>
        <fullName evidence="1">Uncharacterized protein</fullName>
    </submittedName>
</protein>
<proteinExistence type="predicted"/>
<dbReference type="EMBL" id="QKOD01000009">
    <property type="protein sequence ID" value="RNJ42691.1"/>
    <property type="molecule type" value="Genomic_DNA"/>
</dbReference>
<gene>
    <name evidence="1" type="ORF">DNR46_26520</name>
</gene>
<comment type="caution">
    <text evidence="1">The sequence shown here is derived from an EMBL/GenBank/DDBJ whole genome shotgun (WGS) entry which is preliminary data.</text>
</comment>